<dbReference type="Gene3D" id="3.90.1200.10">
    <property type="match status" value="1"/>
</dbReference>
<dbReference type="InterPro" id="IPR041726">
    <property type="entry name" value="ACAD10_11_N"/>
</dbReference>
<dbReference type="PANTHER" id="PTHR47829">
    <property type="entry name" value="HYDROLASE, PUTATIVE (AFU_ORTHOLOGUE AFUA_1G12880)-RELATED"/>
    <property type="match status" value="1"/>
</dbReference>
<sequence>MTQPQEVRGLPRESFTAWAREALPGLGDDWRAEVIGGGLSNITYRLTGGDRSVIVRRPPTGKLLPSAHDMMREAKVLTALQDTAVPVPEVLAVCADDTVAGAPFYVMAEVPGEVLREPEEAAYLTAGQRNSLVDALVETLAAIHAVDLDATGLRDFGKPAGYLERQVRRWSGQWEASRTRELPAMDELVRRLQEERPAEGEVTLVHGDFRHDNCLLAIEGSAAPQVAAVVDWELSTLGDPLADLATWLTYYTGRDDEGQPLIVGAGVPALEGFPSPEEVASRYAAVTGRDVSGLAYYRAFSDFRLAVIAEGVHARYLAGQADGPGYGRAGASVPLMVDRALSHLVR</sequence>
<dbReference type="InterPro" id="IPR002575">
    <property type="entry name" value="Aminoglycoside_PTrfase"/>
</dbReference>
<dbReference type="Gene3D" id="3.30.200.20">
    <property type="entry name" value="Phosphorylase Kinase, domain 1"/>
    <property type="match status" value="1"/>
</dbReference>
<dbReference type="Proteomes" id="UP000588586">
    <property type="component" value="Unassembled WGS sequence"/>
</dbReference>
<accession>A0A849HRS2</accession>
<name>A0A849HRS2_9MICO</name>
<dbReference type="EMBL" id="JABEPQ010000003">
    <property type="protein sequence ID" value="NNM47297.1"/>
    <property type="molecule type" value="Genomic_DNA"/>
</dbReference>
<dbReference type="PANTHER" id="PTHR47829:SF1">
    <property type="entry name" value="HAD FAMILY PHOSPHATASE"/>
    <property type="match status" value="1"/>
</dbReference>
<comment type="caution">
    <text evidence="2">The sequence shown here is derived from an EMBL/GenBank/DDBJ whole genome shotgun (WGS) entry which is preliminary data.</text>
</comment>
<evidence type="ECO:0000259" key="1">
    <source>
        <dbReference type="Pfam" id="PF01636"/>
    </source>
</evidence>
<evidence type="ECO:0000313" key="2">
    <source>
        <dbReference type="EMBL" id="NNM47297.1"/>
    </source>
</evidence>
<keyword evidence="3" id="KW-1185">Reference proteome</keyword>
<dbReference type="InterPro" id="IPR052898">
    <property type="entry name" value="ACAD10-like"/>
</dbReference>
<dbReference type="RefSeq" id="WP_171244409.1">
    <property type="nucleotide sequence ID" value="NZ_JABEPQ010000003.1"/>
</dbReference>
<dbReference type="SUPFAM" id="SSF56112">
    <property type="entry name" value="Protein kinase-like (PK-like)"/>
    <property type="match status" value="1"/>
</dbReference>
<dbReference type="InterPro" id="IPR011009">
    <property type="entry name" value="Kinase-like_dom_sf"/>
</dbReference>
<reference evidence="2 3" key="1">
    <citation type="submission" date="2020-04" db="EMBL/GenBank/DDBJ databases">
        <title>Knoellia sp. isolate from air conditioner.</title>
        <authorList>
            <person name="Chea S."/>
            <person name="Kim D.-U."/>
        </authorList>
    </citation>
    <scope>NUCLEOTIDE SEQUENCE [LARGE SCALE GENOMIC DNA]</scope>
    <source>
        <strain evidence="2 3">DB2414S</strain>
    </source>
</reference>
<dbReference type="GO" id="GO:0016740">
    <property type="term" value="F:transferase activity"/>
    <property type="evidence" value="ECO:0007669"/>
    <property type="project" value="UniProtKB-KW"/>
</dbReference>
<protein>
    <submittedName>
        <fullName evidence="2">Phosphotransferase family protein</fullName>
    </submittedName>
</protein>
<proteinExistence type="predicted"/>
<keyword evidence="2" id="KW-0808">Transferase</keyword>
<organism evidence="2 3">
    <name type="scientific">Knoellia koreensis</name>
    <dbReference type="NCBI Taxonomy" id="2730921"/>
    <lineage>
        <taxon>Bacteria</taxon>
        <taxon>Bacillati</taxon>
        <taxon>Actinomycetota</taxon>
        <taxon>Actinomycetes</taxon>
        <taxon>Micrococcales</taxon>
        <taxon>Intrasporangiaceae</taxon>
        <taxon>Knoellia</taxon>
    </lineage>
</organism>
<gene>
    <name evidence="2" type="ORF">HJG52_14965</name>
</gene>
<feature type="domain" description="Aminoglycoside phosphotransferase" evidence="1">
    <location>
        <begin position="33"/>
        <end position="258"/>
    </location>
</feature>
<dbReference type="AlphaFoldDB" id="A0A849HRS2"/>
<evidence type="ECO:0000313" key="3">
    <source>
        <dbReference type="Proteomes" id="UP000588586"/>
    </source>
</evidence>
<dbReference type="Pfam" id="PF01636">
    <property type="entry name" value="APH"/>
    <property type="match status" value="1"/>
</dbReference>
<dbReference type="CDD" id="cd05154">
    <property type="entry name" value="ACAD10_11_N-like"/>
    <property type="match status" value="1"/>
</dbReference>